<dbReference type="PANTHER" id="PTHR11961">
    <property type="entry name" value="CYTOCHROME C"/>
    <property type="match status" value="1"/>
</dbReference>
<keyword evidence="1" id="KW-0813">Transport</keyword>
<feature type="domain" description="Cytochrome c" evidence="8">
    <location>
        <begin position="35"/>
        <end position="132"/>
    </location>
</feature>
<dbReference type="KEGG" id="ngf:FRF71_10090"/>
<name>A0A5B8S8V7_9SPHN</name>
<dbReference type="InterPro" id="IPR002327">
    <property type="entry name" value="Cyt_c_1A/1B"/>
</dbReference>
<evidence type="ECO:0000256" key="3">
    <source>
        <dbReference type="ARBA" id="ARBA00022723"/>
    </source>
</evidence>
<dbReference type="EMBL" id="CP042345">
    <property type="protein sequence ID" value="QEA17548.1"/>
    <property type="molecule type" value="Genomic_DNA"/>
</dbReference>
<dbReference type="InterPro" id="IPR036909">
    <property type="entry name" value="Cyt_c-like_dom_sf"/>
</dbReference>
<evidence type="ECO:0000256" key="1">
    <source>
        <dbReference type="ARBA" id="ARBA00022448"/>
    </source>
</evidence>
<evidence type="ECO:0000256" key="5">
    <source>
        <dbReference type="ARBA" id="ARBA00023004"/>
    </source>
</evidence>
<reference evidence="9 10" key="1">
    <citation type="journal article" date="2013" name="J. Microbiol. Biotechnol.">
        <title>Novosphingobium ginsenosidimutans sp. nov., with the ability to convert ginsenoside.</title>
        <authorList>
            <person name="Kim J.K."/>
            <person name="He D."/>
            <person name="Liu Q.M."/>
            <person name="Park H.Y."/>
            <person name="Jung M.S."/>
            <person name="Yoon M.H."/>
            <person name="Kim S.C."/>
            <person name="Im W.T."/>
        </authorList>
    </citation>
    <scope>NUCLEOTIDE SEQUENCE [LARGE SCALE GENOMIC DNA]</scope>
    <source>
        <strain evidence="9 10">FW-6</strain>
    </source>
</reference>
<evidence type="ECO:0000256" key="4">
    <source>
        <dbReference type="ARBA" id="ARBA00022982"/>
    </source>
</evidence>
<proteinExistence type="predicted"/>
<dbReference type="PROSITE" id="PS51007">
    <property type="entry name" value="CYTC"/>
    <property type="match status" value="1"/>
</dbReference>
<dbReference type="OrthoDB" id="9805828at2"/>
<keyword evidence="3 6" id="KW-0479">Metal-binding</keyword>
<evidence type="ECO:0000313" key="9">
    <source>
        <dbReference type="EMBL" id="QEA17548.1"/>
    </source>
</evidence>
<dbReference type="InterPro" id="IPR009056">
    <property type="entry name" value="Cyt_c-like_dom"/>
</dbReference>
<evidence type="ECO:0000256" key="2">
    <source>
        <dbReference type="ARBA" id="ARBA00022617"/>
    </source>
</evidence>
<keyword evidence="2 6" id="KW-0349">Heme</keyword>
<feature type="region of interest" description="Disordered" evidence="7">
    <location>
        <begin position="51"/>
        <end position="72"/>
    </location>
</feature>
<keyword evidence="4" id="KW-0249">Electron transport</keyword>
<protein>
    <recommendedName>
        <fullName evidence="8">Cytochrome c domain-containing protein</fullName>
    </recommendedName>
</protein>
<dbReference type="PRINTS" id="PR00604">
    <property type="entry name" value="CYTCHRMECIAB"/>
</dbReference>
<sequence length="132" mass="13857">MSSESDPVLARLLLPIALVGLALAKPAGASSPPGAPAVDAAKAYKARCGSCHDLDQNRTGPKHRGVMGRKSGTVPDYPYSPALKAAGIVWSRATLDKWLQGPRKLVPGTKMIVTVPDPAMRTAIIGYLETAR</sequence>
<dbReference type="SUPFAM" id="SSF46626">
    <property type="entry name" value="Cytochrome c"/>
    <property type="match status" value="1"/>
</dbReference>
<gene>
    <name evidence="9" type="ORF">FRF71_10090</name>
</gene>
<dbReference type="GO" id="GO:0009055">
    <property type="term" value="F:electron transfer activity"/>
    <property type="evidence" value="ECO:0007669"/>
    <property type="project" value="InterPro"/>
</dbReference>
<evidence type="ECO:0000256" key="6">
    <source>
        <dbReference type="PROSITE-ProRule" id="PRU00433"/>
    </source>
</evidence>
<dbReference type="Proteomes" id="UP000321172">
    <property type="component" value="Chromosome"/>
</dbReference>
<accession>A0A5B8S8V7</accession>
<evidence type="ECO:0000259" key="8">
    <source>
        <dbReference type="PROSITE" id="PS51007"/>
    </source>
</evidence>
<dbReference type="GO" id="GO:0020037">
    <property type="term" value="F:heme binding"/>
    <property type="evidence" value="ECO:0007669"/>
    <property type="project" value="InterPro"/>
</dbReference>
<evidence type="ECO:0000256" key="7">
    <source>
        <dbReference type="SAM" id="MobiDB-lite"/>
    </source>
</evidence>
<dbReference type="GO" id="GO:0046872">
    <property type="term" value="F:metal ion binding"/>
    <property type="evidence" value="ECO:0007669"/>
    <property type="project" value="UniProtKB-KW"/>
</dbReference>
<dbReference type="Gene3D" id="1.10.760.10">
    <property type="entry name" value="Cytochrome c-like domain"/>
    <property type="match status" value="1"/>
</dbReference>
<dbReference type="AlphaFoldDB" id="A0A5B8S8V7"/>
<evidence type="ECO:0000313" key="10">
    <source>
        <dbReference type="Proteomes" id="UP000321172"/>
    </source>
</evidence>
<keyword evidence="10" id="KW-1185">Reference proteome</keyword>
<keyword evidence="5 6" id="KW-0408">Iron</keyword>
<organism evidence="9 10">
    <name type="scientific">Novosphingobium ginsenosidimutans</name>
    <dbReference type="NCBI Taxonomy" id="1176536"/>
    <lineage>
        <taxon>Bacteria</taxon>
        <taxon>Pseudomonadati</taxon>
        <taxon>Pseudomonadota</taxon>
        <taxon>Alphaproteobacteria</taxon>
        <taxon>Sphingomonadales</taxon>
        <taxon>Sphingomonadaceae</taxon>
        <taxon>Novosphingobium</taxon>
    </lineage>
</organism>